<name>A0A9N9G670_9GLOM</name>
<dbReference type="EMBL" id="CAJVPL010001710">
    <property type="protein sequence ID" value="CAG8584236.1"/>
    <property type="molecule type" value="Genomic_DNA"/>
</dbReference>
<keyword evidence="2" id="KW-1185">Reference proteome</keyword>
<reference evidence="1" key="1">
    <citation type="submission" date="2021-06" db="EMBL/GenBank/DDBJ databases">
        <authorList>
            <person name="Kallberg Y."/>
            <person name="Tangrot J."/>
            <person name="Rosling A."/>
        </authorList>
    </citation>
    <scope>NUCLEOTIDE SEQUENCE</scope>
    <source>
        <strain evidence="1">MT106</strain>
    </source>
</reference>
<proteinExistence type="predicted"/>
<dbReference type="Proteomes" id="UP000789831">
    <property type="component" value="Unassembled WGS sequence"/>
</dbReference>
<gene>
    <name evidence="1" type="ORF">AGERDE_LOCUS8279</name>
</gene>
<feature type="non-terminal residue" evidence="1">
    <location>
        <position position="1"/>
    </location>
</feature>
<dbReference type="AlphaFoldDB" id="A0A9N9G670"/>
<evidence type="ECO:0000313" key="1">
    <source>
        <dbReference type="EMBL" id="CAG8584236.1"/>
    </source>
</evidence>
<evidence type="ECO:0000313" key="2">
    <source>
        <dbReference type="Proteomes" id="UP000789831"/>
    </source>
</evidence>
<protein>
    <submittedName>
        <fullName evidence="1">4465_t:CDS:1</fullName>
    </submittedName>
</protein>
<organism evidence="1 2">
    <name type="scientific">Ambispora gerdemannii</name>
    <dbReference type="NCBI Taxonomy" id="144530"/>
    <lineage>
        <taxon>Eukaryota</taxon>
        <taxon>Fungi</taxon>
        <taxon>Fungi incertae sedis</taxon>
        <taxon>Mucoromycota</taxon>
        <taxon>Glomeromycotina</taxon>
        <taxon>Glomeromycetes</taxon>
        <taxon>Archaeosporales</taxon>
        <taxon>Ambisporaceae</taxon>
        <taxon>Ambispora</taxon>
    </lineage>
</organism>
<sequence>FNDLLSSSVVIFTREMAQTTKRIKDQLVRKEGKYYFPFFL</sequence>
<comment type="caution">
    <text evidence="1">The sequence shown here is derived from an EMBL/GenBank/DDBJ whole genome shotgun (WGS) entry which is preliminary data.</text>
</comment>
<accession>A0A9N9G670</accession>